<keyword evidence="2" id="KW-1185">Reference proteome</keyword>
<dbReference type="RefSeq" id="WP_137631927.1">
    <property type="nucleotide sequence ID" value="NZ_BJDO01000093.1"/>
</dbReference>
<sequence length="91" mass="10187">MTAEDRVIGEYKARKVGNATVITIPSSLDVSVGEKFILKVNAAGNQIILERAESSNPWENGQFDDFDFRKDLDEVGNYGMGEDFGKEKVEW</sequence>
<organism evidence="1 2">
    <name type="scientific">Secundilactobacillus hailunensis</name>
    <dbReference type="NCBI Taxonomy" id="2559923"/>
    <lineage>
        <taxon>Bacteria</taxon>
        <taxon>Bacillati</taxon>
        <taxon>Bacillota</taxon>
        <taxon>Bacilli</taxon>
        <taxon>Lactobacillales</taxon>
        <taxon>Lactobacillaceae</taxon>
        <taxon>Secundilactobacillus</taxon>
    </lineage>
</organism>
<accession>A0ABW1TBE3</accession>
<evidence type="ECO:0008006" key="3">
    <source>
        <dbReference type="Google" id="ProtNLM"/>
    </source>
</evidence>
<dbReference type="Proteomes" id="UP001596190">
    <property type="component" value="Unassembled WGS sequence"/>
</dbReference>
<evidence type="ECO:0000313" key="2">
    <source>
        <dbReference type="Proteomes" id="UP001596190"/>
    </source>
</evidence>
<gene>
    <name evidence="1" type="ORF">ACFP1H_08850</name>
</gene>
<proteinExistence type="predicted"/>
<reference evidence="2" key="1">
    <citation type="journal article" date="2019" name="Int. J. Syst. Evol. Microbiol.">
        <title>The Global Catalogue of Microorganisms (GCM) 10K type strain sequencing project: providing services to taxonomists for standard genome sequencing and annotation.</title>
        <authorList>
            <consortium name="The Broad Institute Genomics Platform"/>
            <consortium name="The Broad Institute Genome Sequencing Center for Infectious Disease"/>
            <person name="Wu L."/>
            <person name="Ma J."/>
        </authorList>
    </citation>
    <scope>NUCLEOTIDE SEQUENCE [LARGE SCALE GENOMIC DNA]</scope>
    <source>
        <strain evidence="2">CCM 8950</strain>
    </source>
</reference>
<comment type="caution">
    <text evidence="1">The sequence shown here is derived from an EMBL/GenBank/DDBJ whole genome shotgun (WGS) entry which is preliminary data.</text>
</comment>
<dbReference type="EMBL" id="JBHSSA010000078">
    <property type="protein sequence ID" value="MFC6254688.1"/>
    <property type="molecule type" value="Genomic_DNA"/>
</dbReference>
<name>A0ABW1TBE3_9LACO</name>
<protein>
    <recommendedName>
        <fullName evidence="3">AbrB family transcriptional regulator</fullName>
    </recommendedName>
</protein>
<evidence type="ECO:0000313" key="1">
    <source>
        <dbReference type="EMBL" id="MFC6254688.1"/>
    </source>
</evidence>